<dbReference type="Pfam" id="PF01177">
    <property type="entry name" value="Asp_Glu_race"/>
    <property type="match status" value="1"/>
</dbReference>
<evidence type="ECO:0008006" key="3">
    <source>
        <dbReference type="Google" id="ProtNLM"/>
    </source>
</evidence>
<organism evidence="2">
    <name type="scientific">marine sediment metagenome</name>
    <dbReference type="NCBI Taxonomy" id="412755"/>
    <lineage>
        <taxon>unclassified sequences</taxon>
        <taxon>metagenomes</taxon>
        <taxon>ecological metagenomes</taxon>
    </lineage>
</organism>
<sequence>MRILVISPVVSQQLLKGYYEYFQGVADPTTEVELVGAERGPTSIETFHDAVYAGPEILRLVREKHDTVDAIVVNCFADPAVDAAR</sequence>
<dbReference type="InterPro" id="IPR015942">
    <property type="entry name" value="Asp/Glu/hydantoin_racemase"/>
</dbReference>
<name>X0U1J9_9ZZZZ</name>
<protein>
    <recommendedName>
        <fullName evidence="3">Hydantoin racemase</fullName>
    </recommendedName>
</protein>
<gene>
    <name evidence="2" type="ORF">S01H1_01713</name>
</gene>
<reference evidence="2" key="1">
    <citation type="journal article" date="2014" name="Front. Microbiol.">
        <title>High frequency of phylogenetically diverse reductive dehalogenase-homologous genes in deep subseafloor sedimentary metagenomes.</title>
        <authorList>
            <person name="Kawai M."/>
            <person name="Futagami T."/>
            <person name="Toyoda A."/>
            <person name="Takaki Y."/>
            <person name="Nishi S."/>
            <person name="Hori S."/>
            <person name="Arai W."/>
            <person name="Tsubouchi T."/>
            <person name="Morono Y."/>
            <person name="Uchiyama I."/>
            <person name="Ito T."/>
            <person name="Fujiyama A."/>
            <person name="Inagaki F."/>
            <person name="Takami H."/>
        </authorList>
    </citation>
    <scope>NUCLEOTIDE SEQUENCE</scope>
    <source>
        <strain evidence="2">Expedition CK06-06</strain>
    </source>
</reference>
<feature type="non-terminal residue" evidence="2">
    <location>
        <position position="85"/>
    </location>
</feature>
<dbReference type="Gene3D" id="3.40.50.12500">
    <property type="match status" value="1"/>
</dbReference>
<evidence type="ECO:0000256" key="1">
    <source>
        <dbReference type="ARBA" id="ARBA00038414"/>
    </source>
</evidence>
<accession>X0U1J9</accession>
<dbReference type="GO" id="GO:0047661">
    <property type="term" value="F:amino-acid racemase activity"/>
    <property type="evidence" value="ECO:0007669"/>
    <property type="project" value="InterPro"/>
</dbReference>
<proteinExistence type="inferred from homology"/>
<dbReference type="AlphaFoldDB" id="X0U1J9"/>
<comment type="caution">
    <text evidence="2">The sequence shown here is derived from an EMBL/GenBank/DDBJ whole genome shotgun (WGS) entry which is preliminary data.</text>
</comment>
<dbReference type="EMBL" id="BARS01000768">
    <property type="protein sequence ID" value="GAF82320.1"/>
    <property type="molecule type" value="Genomic_DNA"/>
</dbReference>
<comment type="similarity">
    <text evidence="1">Belongs to the HyuE racemase family.</text>
</comment>
<evidence type="ECO:0000313" key="2">
    <source>
        <dbReference type="EMBL" id="GAF82320.1"/>
    </source>
</evidence>
<dbReference type="InterPro" id="IPR053714">
    <property type="entry name" value="Iso_Racemase_Enz_sf"/>
</dbReference>